<gene>
    <name evidence="1" type="ORF">NM688_g5260</name>
</gene>
<protein>
    <submittedName>
        <fullName evidence="1">Uncharacterized protein</fullName>
    </submittedName>
</protein>
<name>A0ACC1SXX3_9APHY</name>
<reference evidence="1" key="1">
    <citation type="submission" date="2022-07" db="EMBL/GenBank/DDBJ databases">
        <title>Genome Sequence of Phlebia brevispora.</title>
        <authorList>
            <person name="Buettner E."/>
        </authorList>
    </citation>
    <scope>NUCLEOTIDE SEQUENCE</scope>
    <source>
        <strain evidence="1">MPL23</strain>
    </source>
</reference>
<evidence type="ECO:0000313" key="2">
    <source>
        <dbReference type="Proteomes" id="UP001148662"/>
    </source>
</evidence>
<dbReference type="EMBL" id="JANHOG010000953">
    <property type="protein sequence ID" value="KAJ3548745.1"/>
    <property type="molecule type" value="Genomic_DNA"/>
</dbReference>
<organism evidence="1 2">
    <name type="scientific">Phlebia brevispora</name>
    <dbReference type="NCBI Taxonomy" id="194682"/>
    <lineage>
        <taxon>Eukaryota</taxon>
        <taxon>Fungi</taxon>
        <taxon>Dikarya</taxon>
        <taxon>Basidiomycota</taxon>
        <taxon>Agaricomycotina</taxon>
        <taxon>Agaricomycetes</taxon>
        <taxon>Polyporales</taxon>
        <taxon>Meruliaceae</taxon>
        <taxon>Phlebia</taxon>
    </lineage>
</organism>
<dbReference type="Proteomes" id="UP001148662">
    <property type="component" value="Unassembled WGS sequence"/>
</dbReference>
<comment type="caution">
    <text evidence="1">The sequence shown here is derived from an EMBL/GenBank/DDBJ whole genome shotgun (WGS) entry which is preliminary data.</text>
</comment>
<evidence type="ECO:0000313" key="1">
    <source>
        <dbReference type="EMBL" id="KAJ3548745.1"/>
    </source>
</evidence>
<sequence length="157" mass="17896">MYADISGIRKDAIDKAIFPPCNASDILVVEAMLHFILQGLLITSTSWVLWRIIRPYISKSTLRNIPGPSPSSFWRGNLPELFDRHGWDFQDTIDKDGQAVVRFTGMFRKQCLYVFDPKALHHIVLKDHDVQRPPWFTAAIRLTFGPGVLGVLGKYNL</sequence>
<proteinExistence type="predicted"/>
<accession>A0ACC1SXX3</accession>
<keyword evidence="2" id="KW-1185">Reference proteome</keyword>